<feature type="transmembrane region" description="Helical" evidence="5">
    <location>
        <begin position="110"/>
        <end position="132"/>
    </location>
</feature>
<dbReference type="PANTHER" id="PTHR30371:SF0">
    <property type="entry name" value="SEC-INDEPENDENT PROTEIN TRANSLOCASE PROTEIN TATC, CHLOROPLASTIC-RELATED"/>
    <property type="match status" value="1"/>
</dbReference>
<evidence type="ECO:0000256" key="4">
    <source>
        <dbReference type="ARBA" id="ARBA00023136"/>
    </source>
</evidence>
<comment type="similarity">
    <text evidence="5">Belongs to the TatC family.</text>
</comment>
<dbReference type="GO" id="GO:0043953">
    <property type="term" value="P:protein transport by the Tat complex"/>
    <property type="evidence" value="ECO:0007669"/>
    <property type="project" value="UniProtKB-UniRule"/>
</dbReference>
<dbReference type="AlphaFoldDB" id="A0A367V629"/>
<sequence>MNMQSHDRQMPIMEHLIELRNRLTWAVLALFITFGVCYYFVEDIYGFLVRPLADIMGPDRRMIYTALTEVFFTYVKVSFFAACFVSAPVFLGQFWAFVAPGLYKNERSAFMPFLFATPVLFLMGGALVYYLIMPLAWKFFLSFEQAGGAANLAIQLEAKVGEYLSLVMKLIFAFGLCFQLPVLLTLMARAGIVTADGLARRRKYAIVIAFGFAAVLTPPDLISQIGLGIPIIILYEISIVMARVSERKRAKANAEDDEDDEDEAESDDGEEAQASTGTTVATAQESVDAQGEAAASYDDGQSSLTRSSDDDGDAPKLSGPSNNDDGEDDFNNAR</sequence>
<evidence type="ECO:0000256" key="3">
    <source>
        <dbReference type="ARBA" id="ARBA00022989"/>
    </source>
</evidence>
<dbReference type="Proteomes" id="UP000253061">
    <property type="component" value="Unassembled WGS sequence"/>
</dbReference>
<feature type="transmembrane region" description="Helical" evidence="5">
    <location>
        <begin position="77"/>
        <end position="98"/>
    </location>
</feature>
<dbReference type="PANTHER" id="PTHR30371">
    <property type="entry name" value="SEC-INDEPENDENT PROTEIN TRANSLOCASE PROTEIN TATC"/>
    <property type="match status" value="1"/>
</dbReference>
<keyword evidence="5" id="KW-0811">Translocation</keyword>
<dbReference type="PRINTS" id="PR01840">
    <property type="entry name" value="TATCFAMILY"/>
</dbReference>
<dbReference type="EMBL" id="JPWB01000007">
    <property type="protein sequence ID" value="RCK20654.1"/>
    <property type="molecule type" value="Genomic_DNA"/>
</dbReference>
<feature type="compositionally biased region" description="Polar residues" evidence="6">
    <location>
        <begin position="275"/>
        <end position="287"/>
    </location>
</feature>
<accession>A0A367V629</accession>
<comment type="function">
    <text evidence="5">Part of the twin-arginine translocation (Tat) system that transports large folded proteins containing a characteristic twin-arginine motif in their signal peptide across membranes. Together with TatB, TatC is part of a receptor directly interacting with Tat signal peptides.</text>
</comment>
<name>A0A367V629_9PROT</name>
<dbReference type="PROSITE" id="PS01218">
    <property type="entry name" value="TATC"/>
    <property type="match status" value="1"/>
</dbReference>
<evidence type="ECO:0000256" key="6">
    <source>
        <dbReference type="SAM" id="MobiDB-lite"/>
    </source>
</evidence>
<dbReference type="NCBIfam" id="TIGR00945">
    <property type="entry name" value="tatC"/>
    <property type="match status" value="1"/>
</dbReference>
<feature type="region of interest" description="Disordered" evidence="6">
    <location>
        <begin position="249"/>
        <end position="334"/>
    </location>
</feature>
<proteinExistence type="inferred from homology"/>
<keyword evidence="3 5" id="KW-1133">Transmembrane helix</keyword>
<dbReference type="GO" id="GO:0065002">
    <property type="term" value="P:intracellular protein transmembrane transport"/>
    <property type="evidence" value="ECO:0007669"/>
    <property type="project" value="TreeGrafter"/>
</dbReference>
<keyword evidence="5" id="KW-1003">Cell membrane</keyword>
<organism evidence="7 8">
    <name type="scientific">Thalassospira profundimaris</name>
    <dbReference type="NCBI Taxonomy" id="502049"/>
    <lineage>
        <taxon>Bacteria</taxon>
        <taxon>Pseudomonadati</taxon>
        <taxon>Pseudomonadota</taxon>
        <taxon>Alphaproteobacteria</taxon>
        <taxon>Rhodospirillales</taxon>
        <taxon>Thalassospiraceae</taxon>
        <taxon>Thalassospira</taxon>
    </lineage>
</organism>
<dbReference type="GO" id="GO:0033281">
    <property type="term" value="C:TAT protein transport complex"/>
    <property type="evidence" value="ECO:0007669"/>
    <property type="project" value="UniProtKB-UniRule"/>
</dbReference>
<comment type="subunit">
    <text evidence="5">The Tat system comprises two distinct complexes: a TatABC complex, containing multiple copies of TatA, TatB and TatC subunits, and a separate TatA complex, containing only TatA subunits. Substrates initially bind to the TatABC complex, which probably triggers association of the separate TatA complex to form the active translocon.</text>
</comment>
<dbReference type="HAMAP" id="MF_00902">
    <property type="entry name" value="TatC"/>
    <property type="match status" value="1"/>
</dbReference>
<dbReference type="Pfam" id="PF00902">
    <property type="entry name" value="TatC"/>
    <property type="match status" value="1"/>
</dbReference>
<evidence type="ECO:0000256" key="1">
    <source>
        <dbReference type="ARBA" id="ARBA00004141"/>
    </source>
</evidence>
<feature type="transmembrane region" description="Helical" evidence="5">
    <location>
        <begin position="225"/>
        <end position="244"/>
    </location>
</feature>
<keyword evidence="5" id="KW-0813">Transport</keyword>
<dbReference type="InterPro" id="IPR019820">
    <property type="entry name" value="Sec-indep_translocase_CS"/>
</dbReference>
<feature type="transmembrane region" description="Helical" evidence="5">
    <location>
        <begin position="23"/>
        <end position="41"/>
    </location>
</feature>
<gene>
    <name evidence="5" type="primary">tatC</name>
    <name evidence="7" type="ORF">TH6_16535</name>
</gene>
<keyword evidence="2 5" id="KW-0812">Transmembrane</keyword>
<feature type="compositionally biased region" description="Acidic residues" evidence="6">
    <location>
        <begin position="324"/>
        <end position="334"/>
    </location>
</feature>
<evidence type="ECO:0000313" key="7">
    <source>
        <dbReference type="EMBL" id="RCK20654.1"/>
    </source>
</evidence>
<comment type="subcellular location">
    <subcellularLocation>
        <location evidence="5">Cell membrane</location>
        <topology evidence="5">Multi-pass membrane protein</topology>
    </subcellularLocation>
    <subcellularLocation>
        <location evidence="1">Membrane</location>
        <topology evidence="1">Multi-pass membrane protein</topology>
    </subcellularLocation>
</comment>
<dbReference type="InterPro" id="IPR002033">
    <property type="entry name" value="TatC"/>
</dbReference>
<comment type="caution">
    <text evidence="7">The sequence shown here is derived from an EMBL/GenBank/DDBJ whole genome shotgun (WGS) entry which is preliminary data.</text>
</comment>
<protein>
    <recommendedName>
        <fullName evidence="5">Sec-independent protein translocase protein TatC</fullName>
    </recommendedName>
</protein>
<feature type="transmembrane region" description="Helical" evidence="5">
    <location>
        <begin position="204"/>
        <end position="219"/>
    </location>
</feature>
<evidence type="ECO:0000313" key="8">
    <source>
        <dbReference type="Proteomes" id="UP000253061"/>
    </source>
</evidence>
<evidence type="ECO:0000256" key="2">
    <source>
        <dbReference type="ARBA" id="ARBA00022692"/>
    </source>
</evidence>
<dbReference type="GO" id="GO:0009977">
    <property type="term" value="F:proton motive force dependent protein transmembrane transporter activity"/>
    <property type="evidence" value="ECO:0007669"/>
    <property type="project" value="TreeGrafter"/>
</dbReference>
<reference evidence="7 8" key="1">
    <citation type="submission" date="2014-07" db="EMBL/GenBank/DDBJ databases">
        <title>Draft genome sequence of Thalassospira profundimaris R8-17.</title>
        <authorList>
            <person name="Lai Q."/>
            <person name="Shao Z."/>
        </authorList>
    </citation>
    <scope>NUCLEOTIDE SEQUENCE [LARGE SCALE GENOMIC DNA]</scope>
    <source>
        <strain evidence="7 8">R8-17</strain>
    </source>
</reference>
<evidence type="ECO:0000256" key="5">
    <source>
        <dbReference type="HAMAP-Rule" id="MF_00902"/>
    </source>
</evidence>
<feature type="transmembrane region" description="Helical" evidence="5">
    <location>
        <begin position="170"/>
        <end position="192"/>
    </location>
</feature>
<feature type="compositionally biased region" description="Acidic residues" evidence="6">
    <location>
        <begin position="255"/>
        <end position="271"/>
    </location>
</feature>
<keyword evidence="5" id="KW-0653">Protein transport</keyword>
<keyword evidence="4 5" id="KW-0472">Membrane</keyword>